<dbReference type="SUPFAM" id="SSF89796">
    <property type="entry name" value="CoA-transferase family III (CaiB/BaiF)"/>
    <property type="match status" value="1"/>
</dbReference>
<dbReference type="Proteomes" id="UP000019140">
    <property type="component" value="Unassembled WGS sequence"/>
</dbReference>
<sequence length="179" mass="19984">MGINRNKRDMIVDLKTAEGQAIIRDLVTWCDVLVQNMRPGAADEYGFGYETLREDHPGLIYVTNTGYGPHGPLKDMPGFDMVMQGIGGVMHRGEEQPEIYRYFPPADMATGMLIAYAVSAALYHRERTGQGQLVDTSLFGTMLALQSGILFFGQDPPPFVIHEIVPYIPTYRAYHIPSD</sequence>
<dbReference type="AlphaFoldDB" id="W4L4D5"/>
<evidence type="ECO:0000313" key="1">
    <source>
        <dbReference type="EMBL" id="ETW92535.1"/>
    </source>
</evidence>
<dbReference type="HOGENOM" id="CLU_1506442_0_0_7"/>
<accession>W4L4D5</accession>
<gene>
    <name evidence="1" type="ORF">ETSY2_53200</name>
</gene>
<dbReference type="PANTHER" id="PTHR48228:SF5">
    <property type="entry name" value="ALPHA-METHYLACYL-COA RACEMASE"/>
    <property type="match status" value="1"/>
</dbReference>
<reference evidence="1 2" key="1">
    <citation type="journal article" date="2014" name="Nature">
        <title>An environmental bacterial taxon with a large and distinct metabolic repertoire.</title>
        <authorList>
            <person name="Wilson M.C."/>
            <person name="Mori T."/>
            <person name="Ruckert C."/>
            <person name="Uria A.R."/>
            <person name="Helf M.J."/>
            <person name="Takada K."/>
            <person name="Gernert C."/>
            <person name="Steffens U.A."/>
            <person name="Heycke N."/>
            <person name="Schmitt S."/>
            <person name="Rinke C."/>
            <person name="Helfrich E.J."/>
            <person name="Brachmann A.O."/>
            <person name="Gurgui C."/>
            <person name="Wakimoto T."/>
            <person name="Kracht M."/>
            <person name="Crusemann M."/>
            <person name="Hentschel U."/>
            <person name="Abe I."/>
            <person name="Matsunaga S."/>
            <person name="Kalinowski J."/>
            <person name="Takeyama H."/>
            <person name="Piel J."/>
        </authorList>
    </citation>
    <scope>NUCLEOTIDE SEQUENCE [LARGE SCALE GENOMIC DNA]</scope>
    <source>
        <strain evidence="2">TSY2</strain>
    </source>
</reference>
<dbReference type="EMBL" id="AZHX01002870">
    <property type="protein sequence ID" value="ETW92535.1"/>
    <property type="molecule type" value="Genomic_DNA"/>
</dbReference>
<evidence type="ECO:0000313" key="2">
    <source>
        <dbReference type="Proteomes" id="UP000019140"/>
    </source>
</evidence>
<dbReference type="InterPro" id="IPR050509">
    <property type="entry name" value="CoA-transferase_III"/>
</dbReference>
<dbReference type="Gene3D" id="3.40.50.10540">
    <property type="entry name" value="Crotonobetainyl-coa:carnitine coa-transferase, domain 1"/>
    <property type="match status" value="1"/>
</dbReference>
<name>W4L4D5_9BACT</name>
<evidence type="ECO:0008006" key="3">
    <source>
        <dbReference type="Google" id="ProtNLM"/>
    </source>
</evidence>
<dbReference type="InterPro" id="IPR003673">
    <property type="entry name" value="CoA-Trfase_fam_III"/>
</dbReference>
<dbReference type="Pfam" id="PF02515">
    <property type="entry name" value="CoA_transf_3"/>
    <property type="match status" value="1"/>
</dbReference>
<protein>
    <recommendedName>
        <fullName evidence="3">CoA transferase</fullName>
    </recommendedName>
</protein>
<comment type="caution">
    <text evidence="1">The sequence shown here is derived from an EMBL/GenBank/DDBJ whole genome shotgun (WGS) entry which is preliminary data.</text>
</comment>
<organism evidence="1 2">
    <name type="scientific">Candidatus Entotheonella gemina</name>
    <dbReference type="NCBI Taxonomy" id="1429439"/>
    <lineage>
        <taxon>Bacteria</taxon>
        <taxon>Pseudomonadati</taxon>
        <taxon>Nitrospinota/Tectimicrobiota group</taxon>
        <taxon>Candidatus Tectimicrobiota</taxon>
        <taxon>Candidatus Entotheonellia</taxon>
        <taxon>Candidatus Entotheonellales</taxon>
        <taxon>Candidatus Entotheonellaceae</taxon>
        <taxon>Candidatus Entotheonella</taxon>
    </lineage>
</organism>
<feature type="non-terminal residue" evidence="1">
    <location>
        <position position="179"/>
    </location>
</feature>
<dbReference type="GO" id="GO:0003824">
    <property type="term" value="F:catalytic activity"/>
    <property type="evidence" value="ECO:0007669"/>
    <property type="project" value="InterPro"/>
</dbReference>
<keyword evidence="2" id="KW-1185">Reference proteome</keyword>
<proteinExistence type="predicted"/>
<dbReference type="PANTHER" id="PTHR48228">
    <property type="entry name" value="SUCCINYL-COA--D-CITRAMALATE COA-TRANSFERASE"/>
    <property type="match status" value="1"/>
</dbReference>
<dbReference type="InterPro" id="IPR023606">
    <property type="entry name" value="CoA-Trfase_III_dom_1_sf"/>
</dbReference>